<protein>
    <recommendedName>
        <fullName evidence="3">Replication protein</fullName>
    </recommendedName>
</protein>
<sequence>MIDTVKFDIRLILTEAQIELIPWSEIKKTLKKGWVTCELFDQTDDTQPRIVYKYKEDNPSKAWLKLELSAPRYLYGSNVYELKQADVLPLLKGLRRYVATKLHIPLSQVPRYDAWEVEKLHICKNFHVGLKVQDYLNLLSGIQKPGGYKTVPYSAADGSKLESVVFQRNKKKNRSVHKFYDKQAELEQKPHYHNQSQHQRDADGLLRYEVELTYDDMRKHSPTRRAIELLTPQTAIAVLQSGLKTLGLTKPIKQASVRSMLEAVNRTGLNVRTKSMLIAFLMELHINGRGYCKKKYSRTTFYDNYNKLKEVLDMDEIHFSDITLPPLKVHKDSFKNKKSRSIGVPAEETTAK</sequence>
<name>A0A7W3XRX2_9BACL</name>
<dbReference type="RefSeq" id="WP_182535818.1">
    <property type="nucleotide sequence ID" value="NZ_JACJIP010000014.1"/>
</dbReference>
<dbReference type="Proteomes" id="UP000567067">
    <property type="component" value="Unassembled WGS sequence"/>
</dbReference>
<keyword evidence="2" id="KW-1185">Reference proteome</keyword>
<gene>
    <name evidence="1" type="ORF">FHR92_002441</name>
</gene>
<accession>A0A7W3XRX2</accession>
<evidence type="ECO:0000313" key="1">
    <source>
        <dbReference type="EMBL" id="MBA9085969.1"/>
    </source>
</evidence>
<evidence type="ECO:0008006" key="3">
    <source>
        <dbReference type="Google" id="ProtNLM"/>
    </source>
</evidence>
<dbReference type="AlphaFoldDB" id="A0A7W3XRX2"/>
<organism evidence="1 2">
    <name type="scientific">Fontibacillus solani</name>
    <dbReference type="NCBI Taxonomy" id="1572857"/>
    <lineage>
        <taxon>Bacteria</taxon>
        <taxon>Bacillati</taxon>
        <taxon>Bacillota</taxon>
        <taxon>Bacilli</taxon>
        <taxon>Bacillales</taxon>
        <taxon>Paenibacillaceae</taxon>
        <taxon>Fontibacillus</taxon>
    </lineage>
</organism>
<comment type="caution">
    <text evidence="1">The sequence shown here is derived from an EMBL/GenBank/DDBJ whole genome shotgun (WGS) entry which is preliminary data.</text>
</comment>
<reference evidence="1 2" key="1">
    <citation type="submission" date="2020-08" db="EMBL/GenBank/DDBJ databases">
        <title>Genomic Encyclopedia of Type Strains, Phase III (KMG-III): the genomes of soil and plant-associated and newly described type strains.</title>
        <authorList>
            <person name="Whitman W."/>
        </authorList>
    </citation>
    <scope>NUCLEOTIDE SEQUENCE [LARGE SCALE GENOMIC DNA]</scope>
    <source>
        <strain evidence="1 2">CECT 8693</strain>
    </source>
</reference>
<proteinExistence type="predicted"/>
<dbReference type="EMBL" id="JACJIP010000014">
    <property type="protein sequence ID" value="MBA9085969.1"/>
    <property type="molecule type" value="Genomic_DNA"/>
</dbReference>
<evidence type="ECO:0000313" key="2">
    <source>
        <dbReference type="Proteomes" id="UP000567067"/>
    </source>
</evidence>